<name>A0ABT0YL31_9BURK</name>
<gene>
    <name evidence="2" type="ORF">M8A51_06225</name>
</gene>
<keyword evidence="1" id="KW-0732">Signal</keyword>
<keyword evidence="3" id="KW-1185">Reference proteome</keyword>
<accession>A0ABT0YL31</accession>
<reference evidence="2" key="1">
    <citation type="submission" date="2022-05" db="EMBL/GenBank/DDBJ databases">
        <title>Schlegelella sp. nov., isolated from mangrove soil.</title>
        <authorList>
            <person name="Liu Y."/>
            <person name="Ge X."/>
            <person name="Liu W."/>
        </authorList>
    </citation>
    <scope>NUCLEOTIDE SEQUENCE</scope>
    <source>
        <strain evidence="2">S2-27</strain>
    </source>
</reference>
<feature type="signal peptide" evidence="1">
    <location>
        <begin position="1"/>
        <end position="20"/>
    </location>
</feature>
<evidence type="ECO:0000256" key="1">
    <source>
        <dbReference type="SAM" id="SignalP"/>
    </source>
</evidence>
<evidence type="ECO:0000313" key="3">
    <source>
        <dbReference type="Proteomes" id="UP001165541"/>
    </source>
</evidence>
<sequence>MHVRKALIVSVALTTGLSVAAIPAWEFSYKPAQASFATFGGGLGDPVPPSEQDSRIAFQLRGQAAREMFDAMGPDKTDACSSTAGERFRSRDDDRLTCTRSPKGEYACYFGFDLKTGASVGGSVC</sequence>
<comment type="caution">
    <text evidence="2">The sequence shown here is derived from an EMBL/GenBank/DDBJ whole genome shotgun (WGS) entry which is preliminary data.</text>
</comment>
<evidence type="ECO:0000313" key="2">
    <source>
        <dbReference type="EMBL" id="MCM5679124.1"/>
    </source>
</evidence>
<organism evidence="2 3">
    <name type="scientific">Caldimonas mangrovi</name>
    <dbReference type="NCBI Taxonomy" id="2944811"/>
    <lineage>
        <taxon>Bacteria</taxon>
        <taxon>Pseudomonadati</taxon>
        <taxon>Pseudomonadota</taxon>
        <taxon>Betaproteobacteria</taxon>
        <taxon>Burkholderiales</taxon>
        <taxon>Sphaerotilaceae</taxon>
        <taxon>Caldimonas</taxon>
    </lineage>
</organism>
<protein>
    <submittedName>
        <fullName evidence="2">Uncharacterized protein</fullName>
    </submittedName>
</protein>
<feature type="chain" id="PRO_5046270186" evidence="1">
    <location>
        <begin position="21"/>
        <end position="125"/>
    </location>
</feature>
<dbReference type="EMBL" id="JAMKFE010000003">
    <property type="protein sequence ID" value="MCM5679124.1"/>
    <property type="molecule type" value="Genomic_DNA"/>
</dbReference>
<dbReference type="RefSeq" id="WP_251777328.1">
    <property type="nucleotide sequence ID" value="NZ_JAMKFE010000003.1"/>
</dbReference>
<proteinExistence type="predicted"/>
<dbReference type="Proteomes" id="UP001165541">
    <property type="component" value="Unassembled WGS sequence"/>
</dbReference>